<dbReference type="Proteomes" id="UP000007110">
    <property type="component" value="Unassembled WGS sequence"/>
</dbReference>
<evidence type="ECO:0000256" key="7">
    <source>
        <dbReference type="ARBA" id="ARBA00023180"/>
    </source>
</evidence>
<dbReference type="GeneID" id="105442182"/>
<evidence type="ECO:0000256" key="8">
    <source>
        <dbReference type="ARBA" id="ARBA00023224"/>
    </source>
</evidence>
<dbReference type="PANTHER" id="PTHR10519">
    <property type="entry name" value="GABA-B RECEPTOR"/>
    <property type="match status" value="1"/>
</dbReference>
<dbReference type="PANTHER" id="PTHR10519:SF74">
    <property type="entry name" value="GAMMA-AMINOBUTYRIC ACID TYPE B RECEPTOR SUBUNIT 2"/>
    <property type="match status" value="1"/>
</dbReference>
<keyword evidence="2 9" id="KW-0812">Transmembrane</keyword>
<organism evidence="11 12">
    <name type="scientific">Strongylocentrotus purpuratus</name>
    <name type="common">Purple sea urchin</name>
    <dbReference type="NCBI Taxonomy" id="7668"/>
    <lineage>
        <taxon>Eukaryota</taxon>
        <taxon>Metazoa</taxon>
        <taxon>Echinodermata</taxon>
        <taxon>Eleutherozoa</taxon>
        <taxon>Echinozoa</taxon>
        <taxon>Echinoidea</taxon>
        <taxon>Euechinoidea</taxon>
        <taxon>Echinacea</taxon>
        <taxon>Camarodonta</taxon>
        <taxon>Echinidea</taxon>
        <taxon>Strongylocentrotidae</taxon>
        <taxon>Strongylocentrotus</taxon>
    </lineage>
</organism>
<feature type="transmembrane region" description="Helical" evidence="9">
    <location>
        <begin position="93"/>
        <end position="114"/>
    </location>
</feature>
<reference evidence="11" key="2">
    <citation type="submission" date="2021-01" db="UniProtKB">
        <authorList>
            <consortium name="EnsemblMetazoa"/>
        </authorList>
    </citation>
    <scope>IDENTIFICATION</scope>
</reference>
<feature type="domain" description="G-protein coupled receptors family 3 profile" evidence="10">
    <location>
        <begin position="10"/>
        <end position="116"/>
    </location>
</feature>
<evidence type="ECO:0000256" key="3">
    <source>
        <dbReference type="ARBA" id="ARBA00022989"/>
    </source>
</evidence>
<dbReference type="PROSITE" id="PS50259">
    <property type="entry name" value="G_PROTEIN_RECEP_F3_4"/>
    <property type="match status" value="1"/>
</dbReference>
<dbReference type="Pfam" id="PF00003">
    <property type="entry name" value="7tm_3"/>
    <property type="match status" value="1"/>
</dbReference>
<evidence type="ECO:0000256" key="6">
    <source>
        <dbReference type="ARBA" id="ARBA00023170"/>
    </source>
</evidence>
<feature type="transmembrane region" description="Helical" evidence="9">
    <location>
        <begin position="53"/>
        <end position="72"/>
    </location>
</feature>
<evidence type="ECO:0000259" key="10">
    <source>
        <dbReference type="PROSITE" id="PS50259"/>
    </source>
</evidence>
<evidence type="ECO:0000313" key="11">
    <source>
        <dbReference type="EnsemblMetazoa" id="XP_011672374"/>
    </source>
</evidence>
<dbReference type="InParanoid" id="A0A7M7LW34"/>
<evidence type="ECO:0000256" key="5">
    <source>
        <dbReference type="ARBA" id="ARBA00023136"/>
    </source>
</evidence>
<accession>A0A7M7LW34</accession>
<dbReference type="OMA" id="HSHQTIC"/>
<keyword evidence="8" id="KW-0807">Transducer</keyword>
<reference evidence="12" key="1">
    <citation type="submission" date="2015-02" db="EMBL/GenBank/DDBJ databases">
        <title>Genome sequencing for Strongylocentrotus purpuratus.</title>
        <authorList>
            <person name="Murali S."/>
            <person name="Liu Y."/>
            <person name="Vee V."/>
            <person name="English A."/>
            <person name="Wang M."/>
            <person name="Skinner E."/>
            <person name="Han Y."/>
            <person name="Muzny D.M."/>
            <person name="Worley K.C."/>
            <person name="Gibbs R.A."/>
        </authorList>
    </citation>
    <scope>NUCLEOTIDE SEQUENCE</scope>
</reference>
<proteinExistence type="predicted"/>
<keyword evidence="3 9" id="KW-1133">Transmembrane helix</keyword>
<keyword evidence="12" id="KW-1185">Reference proteome</keyword>
<keyword evidence="6" id="KW-0675">Receptor</keyword>
<comment type="subcellular location">
    <subcellularLocation>
        <location evidence="1">Membrane</location>
        <topology evidence="1">Multi-pass membrane protein</topology>
    </subcellularLocation>
</comment>
<dbReference type="InterPro" id="IPR017978">
    <property type="entry name" value="GPCR_3_C"/>
</dbReference>
<dbReference type="KEGG" id="spu:105442182"/>
<evidence type="ECO:0000256" key="9">
    <source>
        <dbReference type="SAM" id="Phobius"/>
    </source>
</evidence>
<feature type="transmembrane region" description="Helical" evidence="9">
    <location>
        <begin position="12"/>
        <end position="33"/>
    </location>
</feature>
<dbReference type="InterPro" id="IPR002455">
    <property type="entry name" value="GPCR3_GABA-B"/>
</dbReference>
<evidence type="ECO:0000313" key="12">
    <source>
        <dbReference type="Proteomes" id="UP000007110"/>
    </source>
</evidence>
<protein>
    <recommendedName>
        <fullName evidence="10">G-protein coupled receptors family 3 profile domain-containing protein</fullName>
    </recommendedName>
</protein>
<dbReference type="GO" id="GO:0004965">
    <property type="term" value="F:G protein-coupled GABA receptor activity"/>
    <property type="evidence" value="ECO:0007669"/>
    <property type="project" value="InterPro"/>
</dbReference>
<keyword evidence="5 9" id="KW-0472">Membrane</keyword>
<evidence type="ECO:0000256" key="2">
    <source>
        <dbReference type="ARBA" id="ARBA00022692"/>
    </source>
</evidence>
<dbReference type="OrthoDB" id="2150267at2759"/>
<dbReference type="RefSeq" id="XP_011672374.1">
    <property type="nucleotide sequence ID" value="XM_011674072.1"/>
</dbReference>
<sequence length="132" mass="15316">MSLARYVKLSSPNLNNLIILGSVMMYSWIFLYGLDGNLVGSHSHQTICQLRNWVLSIGFVIAFGAMFSKTWRVHRVATFKIMPRKRVIRDTQLYLIVLFLVAVDFVILLVWQIVDPMVLDIRNLFLMVRQSL</sequence>
<evidence type="ECO:0000256" key="1">
    <source>
        <dbReference type="ARBA" id="ARBA00004141"/>
    </source>
</evidence>
<name>A0A7M7LW34_STRPU</name>
<dbReference type="GO" id="GO:0016020">
    <property type="term" value="C:membrane"/>
    <property type="evidence" value="ECO:0007669"/>
    <property type="project" value="UniProtKB-SubCell"/>
</dbReference>
<keyword evidence="7" id="KW-0325">Glycoprotein</keyword>
<dbReference type="PRINTS" id="PR01176">
    <property type="entry name" value="GABABRECEPTR"/>
</dbReference>
<dbReference type="AlphaFoldDB" id="A0A7M7LW34"/>
<dbReference type="EnsemblMetazoa" id="XM_011674072">
    <property type="protein sequence ID" value="XP_011672374"/>
    <property type="gene ID" value="LOC105442182"/>
</dbReference>
<keyword evidence="4" id="KW-0297">G-protein coupled receptor</keyword>
<evidence type="ECO:0000256" key="4">
    <source>
        <dbReference type="ARBA" id="ARBA00023040"/>
    </source>
</evidence>